<feature type="signal peptide" evidence="4">
    <location>
        <begin position="1"/>
        <end position="21"/>
    </location>
</feature>
<sequence length="447" mass="48452">MKRRYFAGAAALALVAGMAQADGHQPFAVGEGDFNWDSYNAFAEKYDLSGQTITITGPWTGLDNDNVTQVLSYFESATGATVNYSGSDSFEQDIVISARAGSAPNVAVFPQPGLAADLASQGLLTPLPEGTGDWVQSNYAAGQSWVDLGTYPGQDGTEDLYGFFYKVDVKSLVWYSPEAFDEAGYDIPETMEELKALTDQIVEEGGTPWCIGLGSGAATGWPATDWVEDMMLRTQSPEDYDAWVSNEMKFDDPKVVAAIEEYGYFARNNDYVDGGASAVANTDFRDSPTGLFDIPPKCYMHRQASFIPTFFPEDAEFDFFYFPAYEGKDLGKPVLGAGTLWAITNPSDGANALMEYLQTPIAHETWMALSGFLTPHSGVNTDLYANATNKALGDVLLNATTFRFDGSDLMPGEIGAGAFWTGMVDYTTGKDAAEVAKGIQDRWDTIQ</sequence>
<comment type="caution">
    <text evidence="5">The sequence shown here is derived from an EMBL/GenBank/DDBJ whole genome shotgun (WGS) entry which is preliminary data.</text>
</comment>
<dbReference type="PANTHER" id="PTHR43649">
    <property type="entry name" value="ARABINOSE-BINDING PROTEIN-RELATED"/>
    <property type="match status" value="1"/>
</dbReference>
<keyword evidence="4" id="KW-0732">Signal</keyword>
<dbReference type="Pfam" id="PF01547">
    <property type="entry name" value="SBP_bac_1"/>
    <property type="match status" value="1"/>
</dbReference>
<evidence type="ECO:0000256" key="3">
    <source>
        <dbReference type="ARBA" id="ARBA00022448"/>
    </source>
</evidence>
<evidence type="ECO:0000256" key="2">
    <source>
        <dbReference type="ARBA" id="ARBA00008520"/>
    </source>
</evidence>
<evidence type="ECO:0000256" key="4">
    <source>
        <dbReference type="SAM" id="SignalP"/>
    </source>
</evidence>
<name>A0A6N6JDH7_9RHOB</name>
<accession>A0A6N6JDH7</accession>
<reference evidence="5 6" key="1">
    <citation type="submission" date="2019-12" db="EMBL/GenBank/DDBJ databases">
        <title>Litoreibacter badius sp. nov., a novel bacteriochlorophyll a-containing bacterium in the genus Litoreibacter.</title>
        <authorList>
            <person name="Kanamuro M."/>
            <person name="Takabe Y."/>
            <person name="Mori K."/>
            <person name="Takaichi S."/>
            <person name="Hanada S."/>
        </authorList>
    </citation>
    <scope>NUCLEOTIDE SEQUENCE [LARGE SCALE GENOMIC DNA]</scope>
    <source>
        <strain evidence="5 6">K6</strain>
    </source>
</reference>
<protein>
    <submittedName>
        <fullName evidence="5">Alpha-glucoside ABC transporter substrate-binding protein</fullName>
    </submittedName>
</protein>
<dbReference type="InterPro" id="IPR006059">
    <property type="entry name" value="SBP"/>
</dbReference>
<gene>
    <name evidence="5" type="primary">aglE</name>
    <name evidence="5" type="ORF">KIN_13200</name>
</gene>
<comment type="subcellular location">
    <subcellularLocation>
        <location evidence="1">Periplasm</location>
    </subcellularLocation>
</comment>
<evidence type="ECO:0000256" key="1">
    <source>
        <dbReference type="ARBA" id="ARBA00004418"/>
    </source>
</evidence>
<dbReference type="OrthoDB" id="8663148at2"/>
<dbReference type="RefSeq" id="WP_159805099.1">
    <property type="nucleotide sequence ID" value="NZ_BLJE01000001.1"/>
</dbReference>
<proteinExistence type="inferred from homology"/>
<dbReference type="EMBL" id="BLJE01000001">
    <property type="protein sequence ID" value="GFE64246.1"/>
    <property type="molecule type" value="Genomic_DNA"/>
</dbReference>
<dbReference type="SUPFAM" id="SSF53850">
    <property type="entry name" value="Periplasmic binding protein-like II"/>
    <property type="match status" value="1"/>
</dbReference>
<dbReference type="Proteomes" id="UP000436822">
    <property type="component" value="Unassembled WGS sequence"/>
</dbReference>
<comment type="similarity">
    <text evidence="2">Belongs to the bacterial solute-binding protein 1 family.</text>
</comment>
<dbReference type="AlphaFoldDB" id="A0A6N6JDH7"/>
<dbReference type="InterPro" id="IPR050490">
    <property type="entry name" value="Bact_solute-bd_prot1"/>
</dbReference>
<evidence type="ECO:0000313" key="6">
    <source>
        <dbReference type="Proteomes" id="UP000436822"/>
    </source>
</evidence>
<keyword evidence="6" id="KW-1185">Reference proteome</keyword>
<organism evidence="5 6">
    <name type="scientific">Litoreibacter roseus</name>
    <dbReference type="NCBI Taxonomy" id="2601869"/>
    <lineage>
        <taxon>Bacteria</taxon>
        <taxon>Pseudomonadati</taxon>
        <taxon>Pseudomonadota</taxon>
        <taxon>Alphaproteobacteria</taxon>
        <taxon>Rhodobacterales</taxon>
        <taxon>Roseobacteraceae</taxon>
        <taxon>Litoreibacter</taxon>
    </lineage>
</organism>
<dbReference type="GO" id="GO:0042597">
    <property type="term" value="C:periplasmic space"/>
    <property type="evidence" value="ECO:0007669"/>
    <property type="project" value="UniProtKB-SubCell"/>
</dbReference>
<dbReference type="Gene3D" id="3.40.190.10">
    <property type="entry name" value="Periplasmic binding protein-like II"/>
    <property type="match status" value="2"/>
</dbReference>
<evidence type="ECO:0000313" key="5">
    <source>
        <dbReference type="EMBL" id="GFE64246.1"/>
    </source>
</evidence>
<feature type="chain" id="PRO_5026728106" evidence="4">
    <location>
        <begin position="22"/>
        <end position="447"/>
    </location>
</feature>
<dbReference type="PANTHER" id="PTHR43649:SF29">
    <property type="entry name" value="OSMOPROTECTIVE COMPOUNDS-BINDING PROTEIN GGTB"/>
    <property type="match status" value="1"/>
</dbReference>
<keyword evidence="3" id="KW-0813">Transport</keyword>